<proteinExistence type="predicted"/>
<dbReference type="AlphaFoldDB" id="K0YI92"/>
<name>K0YI92_9ACTN</name>
<dbReference type="eggNOG" id="COG4915">
    <property type="taxonomic scope" value="Bacteria"/>
</dbReference>
<sequence>MSNDAIPGEDISRTIDQIEHTVRTILKRAEEYPQVINDLDRLMDYYLPTTVKLLDAYKELDAQPIQGENIQKSKKEIEAALDTLSTAFEKLLDSVFKEMAWDVSTDISVLHTVLAQEGLVEDPFTKMRP</sequence>
<dbReference type="InParanoid" id="K0YI92"/>
<dbReference type="InterPro" id="IPR018770">
    <property type="entry name" value="ChloroindolylP_hydrolase"/>
</dbReference>
<comment type="caution">
    <text evidence="1">The sequence shown here is derived from an EMBL/GenBank/DDBJ whole genome shotgun (WGS) entry which is preliminary data.</text>
</comment>
<reference evidence="1 2" key="1">
    <citation type="submission" date="2012-08" db="EMBL/GenBank/DDBJ databases">
        <title>The Genome Sequence of Slackia piriformis YIT 12062.</title>
        <authorList>
            <consortium name="The Broad Institute Genome Sequencing Platform"/>
            <person name="Earl A."/>
            <person name="Ward D."/>
            <person name="Feldgarden M."/>
            <person name="Gevers D."/>
            <person name="Morotomi M."/>
            <person name="Walker B."/>
            <person name="Young S.K."/>
            <person name="Zeng Q."/>
            <person name="Gargeya S."/>
            <person name="Fitzgerald M."/>
            <person name="Haas B."/>
            <person name="Abouelleil A."/>
            <person name="Alvarado L."/>
            <person name="Arachchi H.M."/>
            <person name="Berlin A.M."/>
            <person name="Chapman S.B."/>
            <person name="Goldberg J."/>
            <person name="Griggs A."/>
            <person name="Gujja S."/>
            <person name="Hansen M."/>
            <person name="Howarth C."/>
            <person name="Imamovic A."/>
            <person name="Larimer J."/>
            <person name="McCowen C."/>
            <person name="Montmayeur A."/>
            <person name="Murphy C."/>
            <person name="Neiman D."/>
            <person name="Pearson M."/>
            <person name="Priest M."/>
            <person name="Roberts A."/>
            <person name="Saif S."/>
            <person name="Shea T."/>
            <person name="Sisk P."/>
            <person name="Sykes S."/>
            <person name="Wortman J."/>
            <person name="Nusbaum C."/>
            <person name="Birren B."/>
        </authorList>
    </citation>
    <scope>NUCLEOTIDE SEQUENCE [LARGE SCALE GENOMIC DNA]</scope>
    <source>
        <strain evidence="1 2">YIT 12062</strain>
    </source>
</reference>
<dbReference type="PATRIC" id="fig|742818.3.peg.1749"/>
<accession>K0YI92</accession>
<dbReference type="Proteomes" id="UP000006069">
    <property type="component" value="Unassembled WGS sequence"/>
</dbReference>
<dbReference type="EMBL" id="ADMD01000009">
    <property type="protein sequence ID" value="EJZ83146.1"/>
    <property type="molecule type" value="Genomic_DNA"/>
</dbReference>
<dbReference type="Pfam" id="PF10112">
    <property type="entry name" value="Halogen_Hydrol"/>
    <property type="match status" value="1"/>
</dbReference>
<evidence type="ECO:0000313" key="1">
    <source>
        <dbReference type="EMBL" id="EJZ83146.1"/>
    </source>
</evidence>
<dbReference type="HOGENOM" id="CLU_1947396_0_0_11"/>
<protein>
    <recommendedName>
        <fullName evidence="3">5-bromo-4-chloroindolyl phosphate hydrolysis protein</fullName>
    </recommendedName>
</protein>
<evidence type="ECO:0000313" key="2">
    <source>
        <dbReference type="Proteomes" id="UP000006069"/>
    </source>
</evidence>
<dbReference type="RefSeq" id="WP_009139844.1">
    <property type="nucleotide sequence ID" value="NZ_JH815199.1"/>
</dbReference>
<keyword evidence="2" id="KW-1185">Reference proteome</keyword>
<gene>
    <name evidence="1" type="ORF">HMPREF9451_01664</name>
</gene>
<organism evidence="1 2">
    <name type="scientific">Slackia piriformis YIT 12062</name>
    <dbReference type="NCBI Taxonomy" id="742818"/>
    <lineage>
        <taxon>Bacteria</taxon>
        <taxon>Bacillati</taxon>
        <taxon>Actinomycetota</taxon>
        <taxon>Coriobacteriia</taxon>
        <taxon>Eggerthellales</taxon>
        <taxon>Eggerthellaceae</taxon>
        <taxon>Slackia</taxon>
    </lineage>
</organism>
<evidence type="ECO:0008006" key="3">
    <source>
        <dbReference type="Google" id="ProtNLM"/>
    </source>
</evidence>